<dbReference type="EMBL" id="MN739334">
    <property type="protein sequence ID" value="QHS98993.1"/>
    <property type="molecule type" value="Genomic_DNA"/>
</dbReference>
<evidence type="ECO:0000313" key="1">
    <source>
        <dbReference type="EMBL" id="QHS98993.1"/>
    </source>
</evidence>
<accession>A0A6C0C635</accession>
<reference evidence="1" key="1">
    <citation type="journal article" date="2020" name="Nature">
        <title>Giant virus diversity and host interactions through global metagenomics.</title>
        <authorList>
            <person name="Schulz F."/>
            <person name="Roux S."/>
            <person name="Paez-Espino D."/>
            <person name="Jungbluth S."/>
            <person name="Walsh D.A."/>
            <person name="Denef V.J."/>
            <person name="McMahon K.D."/>
            <person name="Konstantinidis K.T."/>
            <person name="Eloe-Fadrosh E.A."/>
            <person name="Kyrpides N.C."/>
            <person name="Woyke T."/>
        </authorList>
    </citation>
    <scope>NUCLEOTIDE SEQUENCE</scope>
    <source>
        <strain evidence="1">GVMAG-M-3300020185-33</strain>
    </source>
</reference>
<sequence length="80" mass="8926">MSNSQHRIISRLLEEASLSPQNTKVAAAVCIGTKILSINVNSHRNKYGNEVKCSGHGEIAAIYNLFPFAFRRKKKGLWVL</sequence>
<evidence type="ECO:0008006" key="2">
    <source>
        <dbReference type="Google" id="ProtNLM"/>
    </source>
</evidence>
<protein>
    <recommendedName>
        <fullName evidence="2">CMP/dCMP-type deaminase domain-containing protein</fullName>
    </recommendedName>
</protein>
<name>A0A6C0C635_9ZZZZ</name>
<organism evidence="1">
    <name type="scientific">viral metagenome</name>
    <dbReference type="NCBI Taxonomy" id="1070528"/>
    <lineage>
        <taxon>unclassified sequences</taxon>
        <taxon>metagenomes</taxon>
        <taxon>organismal metagenomes</taxon>
    </lineage>
</organism>
<proteinExistence type="predicted"/>
<dbReference type="AlphaFoldDB" id="A0A6C0C635"/>